<evidence type="ECO:0000313" key="5">
    <source>
        <dbReference type="Proteomes" id="UP000007110"/>
    </source>
</evidence>
<dbReference type="AlphaFoldDB" id="A0A7M7NZS0"/>
<feature type="chain" id="PRO_5033597276" description="C-type lectin domain-containing protein" evidence="2">
    <location>
        <begin position="23"/>
        <end position="294"/>
    </location>
</feature>
<dbReference type="Proteomes" id="UP000007110">
    <property type="component" value="Unassembled WGS sequence"/>
</dbReference>
<proteinExistence type="predicted"/>
<organism evidence="4 5">
    <name type="scientific">Strongylocentrotus purpuratus</name>
    <name type="common">Purple sea urchin</name>
    <dbReference type="NCBI Taxonomy" id="7668"/>
    <lineage>
        <taxon>Eukaryota</taxon>
        <taxon>Metazoa</taxon>
        <taxon>Echinodermata</taxon>
        <taxon>Eleutherozoa</taxon>
        <taxon>Echinozoa</taxon>
        <taxon>Echinoidea</taxon>
        <taxon>Euechinoidea</taxon>
        <taxon>Echinacea</taxon>
        <taxon>Camarodonta</taxon>
        <taxon>Echinidea</taxon>
        <taxon>Strongylocentrotidae</taxon>
        <taxon>Strongylocentrotus</taxon>
    </lineage>
</organism>
<dbReference type="EnsemblMetazoa" id="XM_030987155">
    <property type="protein sequence ID" value="XP_030843015"/>
    <property type="gene ID" value="LOC100888659"/>
</dbReference>
<evidence type="ECO:0000256" key="1">
    <source>
        <dbReference type="SAM" id="MobiDB-lite"/>
    </source>
</evidence>
<feature type="domain" description="C-type lectin" evidence="3">
    <location>
        <begin position="38"/>
        <end position="162"/>
    </location>
</feature>
<dbReference type="InterPro" id="IPR001304">
    <property type="entry name" value="C-type_lectin-like"/>
</dbReference>
<reference evidence="5" key="1">
    <citation type="submission" date="2015-02" db="EMBL/GenBank/DDBJ databases">
        <title>Genome sequencing for Strongylocentrotus purpuratus.</title>
        <authorList>
            <person name="Murali S."/>
            <person name="Liu Y."/>
            <person name="Vee V."/>
            <person name="English A."/>
            <person name="Wang M."/>
            <person name="Skinner E."/>
            <person name="Han Y."/>
            <person name="Muzny D.M."/>
            <person name="Worley K.C."/>
            <person name="Gibbs R.A."/>
        </authorList>
    </citation>
    <scope>NUCLEOTIDE SEQUENCE</scope>
</reference>
<dbReference type="KEGG" id="spu:100888659"/>
<dbReference type="Pfam" id="PF00059">
    <property type="entry name" value="Lectin_C"/>
    <property type="match status" value="1"/>
</dbReference>
<dbReference type="RefSeq" id="XP_030843354.1">
    <property type="nucleotide sequence ID" value="XM_030987494.1"/>
</dbReference>
<dbReference type="CDD" id="cd00037">
    <property type="entry name" value="CLECT"/>
    <property type="match status" value="1"/>
</dbReference>
<dbReference type="PROSITE" id="PS50041">
    <property type="entry name" value="C_TYPE_LECTIN_2"/>
    <property type="match status" value="1"/>
</dbReference>
<dbReference type="KEGG" id="spu:115924723"/>
<name>A0A7M7NZS0_STRPU</name>
<evidence type="ECO:0000256" key="2">
    <source>
        <dbReference type="SAM" id="SignalP"/>
    </source>
</evidence>
<feature type="compositionally biased region" description="Low complexity" evidence="1">
    <location>
        <begin position="191"/>
        <end position="201"/>
    </location>
</feature>
<dbReference type="InterPro" id="IPR016187">
    <property type="entry name" value="CTDL_fold"/>
</dbReference>
<evidence type="ECO:0000259" key="3">
    <source>
        <dbReference type="PROSITE" id="PS50041"/>
    </source>
</evidence>
<dbReference type="GeneID" id="115924723"/>
<accession>A0A7M7NZS0</accession>
<dbReference type="RefSeq" id="XP_030843015.1">
    <property type="nucleotide sequence ID" value="XM_030987155.1"/>
</dbReference>
<dbReference type="InterPro" id="IPR050111">
    <property type="entry name" value="C-type_lectin/snaclec_domain"/>
</dbReference>
<feature type="region of interest" description="Disordered" evidence="1">
    <location>
        <begin position="183"/>
        <end position="209"/>
    </location>
</feature>
<feature type="compositionally biased region" description="Low complexity" evidence="1">
    <location>
        <begin position="245"/>
        <end position="268"/>
    </location>
</feature>
<feature type="signal peptide" evidence="2">
    <location>
        <begin position="1"/>
        <end position="22"/>
    </location>
</feature>
<dbReference type="PANTHER" id="PTHR22803">
    <property type="entry name" value="MANNOSE, PHOSPHOLIPASE, LECTIN RECEPTOR RELATED"/>
    <property type="match status" value="1"/>
</dbReference>
<dbReference type="EnsemblMetazoa" id="XM_030987494">
    <property type="protein sequence ID" value="XP_030843354"/>
    <property type="gene ID" value="LOC115924723"/>
</dbReference>
<dbReference type="SMART" id="SM00034">
    <property type="entry name" value="CLECT"/>
    <property type="match status" value="1"/>
</dbReference>
<dbReference type="InParanoid" id="A0A7M7NZS0"/>
<feature type="region of interest" description="Disordered" evidence="1">
    <location>
        <begin position="228"/>
        <end position="273"/>
    </location>
</feature>
<evidence type="ECO:0000313" key="4">
    <source>
        <dbReference type="EnsemblMetazoa" id="XP_030843354"/>
    </source>
</evidence>
<dbReference type="InterPro" id="IPR016186">
    <property type="entry name" value="C-type_lectin-like/link_sf"/>
</dbReference>
<keyword evidence="2" id="KW-0732">Signal</keyword>
<dbReference type="GeneID" id="100888659"/>
<sequence length="294" mass="31074">MQLSGCLFAAGVCLLALPAALAICPPADRVMISGWFQFGRACIGISHRIRMTFNEATFFCNRYGGSLYALDSPSKNRIMLSYLTTVFGQGRRQKFWTGFYKAENALGWRWSTGSTSQYTDWEAGKPATTNEAIGAVAWGGTHHWSDTWQDEPLSASFAFICQAPALTANGEPFPTPTIPPMQPGFGPGPNNPGVGPNTPNNPFMPGTGPLSPVNPGNPGAAPINPGVGPMNPGTGPLNPGPGPINPNAGPVNPGVRPGARPYYPGGRPTNPRSPAMLQRISGYAPHTQNMMAIP</sequence>
<protein>
    <recommendedName>
        <fullName evidence="3">C-type lectin domain-containing protein</fullName>
    </recommendedName>
</protein>
<keyword evidence="5" id="KW-1185">Reference proteome</keyword>
<reference evidence="4" key="2">
    <citation type="submission" date="2021-01" db="UniProtKB">
        <authorList>
            <consortium name="EnsemblMetazoa"/>
        </authorList>
    </citation>
    <scope>IDENTIFICATION</scope>
</reference>
<dbReference type="OrthoDB" id="5795186at2759"/>
<dbReference type="Gene3D" id="3.10.100.10">
    <property type="entry name" value="Mannose-Binding Protein A, subunit A"/>
    <property type="match status" value="1"/>
</dbReference>
<feature type="compositionally biased region" description="Low complexity" evidence="1">
    <location>
        <begin position="228"/>
        <end position="237"/>
    </location>
</feature>
<dbReference type="SUPFAM" id="SSF56436">
    <property type="entry name" value="C-type lectin-like"/>
    <property type="match status" value="1"/>
</dbReference>